<evidence type="ECO:0000256" key="3">
    <source>
        <dbReference type="ARBA" id="ARBA00022692"/>
    </source>
</evidence>
<keyword evidence="5 6" id="KW-0472">Membrane</keyword>
<dbReference type="RefSeq" id="WP_011462447.1">
    <property type="nucleotide sequence ID" value="NC_007908.1"/>
</dbReference>
<dbReference type="GO" id="GO:0005886">
    <property type="term" value="C:plasma membrane"/>
    <property type="evidence" value="ECO:0007669"/>
    <property type="project" value="UniProtKB-SubCell"/>
</dbReference>
<feature type="transmembrane region" description="Helical" evidence="6">
    <location>
        <begin position="37"/>
        <end position="55"/>
    </location>
</feature>
<dbReference type="STRING" id="338969.Rfer_0113"/>
<name>Q223C9_ALBFT</name>
<accession>Q223C9</accession>
<keyword evidence="3 6" id="KW-0812">Transmembrane</keyword>
<feature type="transmembrane region" description="Helical" evidence="6">
    <location>
        <begin position="61"/>
        <end position="82"/>
    </location>
</feature>
<dbReference type="EMBL" id="CP000267">
    <property type="protein sequence ID" value="ABD67874.1"/>
    <property type="molecule type" value="Genomic_DNA"/>
</dbReference>
<evidence type="ECO:0000256" key="6">
    <source>
        <dbReference type="SAM" id="Phobius"/>
    </source>
</evidence>
<feature type="transmembrane region" description="Helical" evidence="6">
    <location>
        <begin position="94"/>
        <end position="119"/>
    </location>
</feature>
<evidence type="ECO:0000256" key="1">
    <source>
        <dbReference type="ARBA" id="ARBA00004651"/>
    </source>
</evidence>
<sequence>MPLFEFDTDASDEPGFKQLNAEEAQALRERHPSLSPWRVVVWQAAVGLLVALGTWGLTQNLVAGASAAYGAMAVILPAALFARGLSRQRRAANAGSALTGFFVWEMVKIALTVAMLIVAPRLILGLNWLALLAGFVVTMKVYWVAVWLRPVSRQSLNKN</sequence>
<dbReference type="HOGENOM" id="CLU_121415_6_0_4"/>
<gene>
    <name evidence="7" type="ordered locus">Rfer_0113</name>
</gene>
<dbReference type="InterPro" id="IPR005598">
    <property type="entry name" value="ATP_synth_I"/>
</dbReference>
<dbReference type="eggNOG" id="COG3312">
    <property type="taxonomic scope" value="Bacteria"/>
</dbReference>
<organism evidence="7 8">
    <name type="scientific">Albidiferax ferrireducens (strain ATCC BAA-621 / DSM 15236 / T118)</name>
    <name type="common">Rhodoferax ferrireducens</name>
    <dbReference type="NCBI Taxonomy" id="338969"/>
    <lineage>
        <taxon>Bacteria</taxon>
        <taxon>Pseudomonadati</taxon>
        <taxon>Pseudomonadota</taxon>
        <taxon>Betaproteobacteria</taxon>
        <taxon>Burkholderiales</taxon>
        <taxon>Comamonadaceae</taxon>
        <taxon>Rhodoferax</taxon>
    </lineage>
</organism>
<dbReference type="OrthoDB" id="9154947at2"/>
<dbReference type="KEGG" id="rfr:Rfer_0113"/>
<dbReference type="AlphaFoldDB" id="Q223C9"/>
<evidence type="ECO:0000313" key="8">
    <source>
        <dbReference type="Proteomes" id="UP000008332"/>
    </source>
</evidence>
<evidence type="ECO:0000256" key="5">
    <source>
        <dbReference type="ARBA" id="ARBA00023136"/>
    </source>
</evidence>
<evidence type="ECO:0000313" key="7">
    <source>
        <dbReference type="EMBL" id="ABD67874.1"/>
    </source>
</evidence>
<keyword evidence="2" id="KW-1003">Cell membrane</keyword>
<keyword evidence="4 6" id="KW-1133">Transmembrane helix</keyword>
<proteinExistence type="predicted"/>
<evidence type="ECO:0000256" key="2">
    <source>
        <dbReference type="ARBA" id="ARBA00022475"/>
    </source>
</evidence>
<evidence type="ECO:0000256" key="4">
    <source>
        <dbReference type="ARBA" id="ARBA00022989"/>
    </source>
</evidence>
<dbReference type="Pfam" id="PF03899">
    <property type="entry name" value="ATP-synt_I"/>
    <property type="match status" value="1"/>
</dbReference>
<comment type="subcellular location">
    <subcellularLocation>
        <location evidence="1">Cell membrane</location>
        <topology evidence="1">Multi-pass membrane protein</topology>
    </subcellularLocation>
</comment>
<protein>
    <submittedName>
        <fullName evidence="7">Putative ATP synthase protein I</fullName>
    </submittedName>
</protein>
<reference evidence="8" key="1">
    <citation type="submission" date="2006-02" db="EMBL/GenBank/DDBJ databases">
        <title>Complete sequence of chromosome of Rhodoferax ferrireducens DSM 15236.</title>
        <authorList>
            <person name="Copeland A."/>
            <person name="Lucas S."/>
            <person name="Lapidus A."/>
            <person name="Barry K."/>
            <person name="Detter J.C."/>
            <person name="Glavina del Rio T."/>
            <person name="Hammon N."/>
            <person name="Israni S."/>
            <person name="Pitluck S."/>
            <person name="Brettin T."/>
            <person name="Bruce D."/>
            <person name="Han C."/>
            <person name="Tapia R."/>
            <person name="Gilna P."/>
            <person name="Kiss H."/>
            <person name="Schmutz J."/>
            <person name="Larimer F."/>
            <person name="Land M."/>
            <person name="Kyrpides N."/>
            <person name="Ivanova N."/>
            <person name="Richardson P."/>
        </authorList>
    </citation>
    <scope>NUCLEOTIDE SEQUENCE [LARGE SCALE GENOMIC DNA]</scope>
    <source>
        <strain evidence="8">ATCC BAA-621 / DSM 15236 / T118</strain>
    </source>
</reference>
<dbReference type="Proteomes" id="UP000008332">
    <property type="component" value="Chromosome"/>
</dbReference>
<feature type="transmembrane region" description="Helical" evidence="6">
    <location>
        <begin position="125"/>
        <end position="148"/>
    </location>
</feature>
<keyword evidence="8" id="KW-1185">Reference proteome</keyword>